<evidence type="ECO:0000313" key="3">
    <source>
        <dbReference type="Proteomes" id="UP000721954"/>
    </source>
</evidence>
<keyword evidence="3" id="KW-1185">Reference proteome</keyword>
<protein>
    <submittedName>
        <fullName evidence="2">Uncharacterized protein</fullName>
    </submittedName>
</protein>
<feature type="coiled-coil region" evidence="1">
    <location>
        <begin position="51"/>
        <end position="78"/>
    </location>
</feature>
<organism evidence="2 3">
    <name type="scientific">Streptomyces smyrnaeus</name>
    <dbReference type="NCBI Taxonomy" id="1387713"/>
    <lineage>
        <taxon>Bacteria</taxon>
        <taxon>Bacillati</taxon>
        <taxon>Actinomycetota</taxon>
        <taxon>Actinomycetes</taxon>
        <taxon>Kitasatosporales</taxon>
        <taxon>Streptomycetaceae</taxon>
        <taxon>Streptomyces</taxon>
    </lineage>
</organism>
<keyword evidence="1" id="KW-0175">Coiled coil</keyword>
<proteinExistence type="predicted"/>
<name>A0ABS3XTD3_9ACTN</name>
<dbReference type="Proteomes" id="UP000721954">
    <property type="component" value="Unassembled WGS sequence"/>
</dbReference>
<gene>
    <name evidence="2" type="ORF">JW613_10120</name>
</gene>
<comment type="caution">
    <text evidence="2">The sequence shown here is derived from an EMBL/GenBank/DDBJ whole genome shotgun (WGS) entry which is preliminary data.</text>
</comment>
<evidence type="ECO:0000313" key="2">
    <source>
        <dbReference type="EMBL" id="MBO8198658.1"/>
    </source>
</evidence>
<sequence length="84" mass="9300">MPGRAGPTAREAGNLLVDDMEDNLVALEAVLGVLQVLRTKVAVFLDLFRKNRQSRRLLEEEQRRLDDARDVAALADALAELRGS</sequence>
<accession>A0ABS3XTD3</accession>
<reference evidence="2 3" key="1">
    <citation type="submission" date="2021-02" db="EMBL/GenBank/DDBJ databases">
        <title>Streptomyces spirodelae sp. nov., isolated from duckweed.</title>
        <authorList>
            <person name="Saimee Y."/>
            <person name="Duangmal K."/>
        </authorList>
    </citation>
    <scope>NUCLEOTIDE SEQUENCE [LARGE SCALE GENOMIC DNA]</scope>
    <source>
        <strain evidence="2 3">DSM 42105</strain>
    </source>
</reference>
<evidence type="ECO:0000256" key="1">
    <source>
        <dbReference type="SAM" id="Coils"/>
    </source>
</evidence>
<dbReference type="EMBL" id="JAFFZM010000005">
    <property type="protein sequence ID" value="MBO8198658.1"/>
    <property type="molecule type" value="Genomic_DNA"/>
</dbReference>